<evidence type="ECO:0000256" key="3">
    <source>
        <dbReference type="SAM" id="SignalP"/>
    </source>
</evidence>
<sequence length="383" mass="42004">MAKKCATSSYCSIFCTMELLAVGAQILGGVQLYRRDTPARKDKRVTWPMDNKQQDDTNEPGPRNRGPMCVSVESLVNEQPGGAASPPDERPAGGEPPLDKQPDVVDSNADTGMDAFSARAQYRVQTSDEVFSDVHNAIGVDDEMKQPEEEKEAGNGSLEKTMGAAVQAELDKIRAETPEEAGERIANAIVFGELYINGDKNSLIAAGIPDRAHEGGRDLTAFDELQFYTGRRYLGKEQAHGNSPCLRLDAMLEFKEEVLADEYPEAVIEVLQYMRRRKYTTGLDVEQQFFDICVGVDALRAELADMKNELADVKMELRSLKASVETELQSVRASVQSLKASVESLIAAQAAAAEMISRDNARLREEIARLTRAAALILGTPQE</sequence>
<dbReference type="EMBL" id="JH159154">
    <property type="protein sequence ID" value="EGZ17359.1"/>
    <property type="molecule type" value="Genomic_DNA"/>
</dbReference>
<evidence type="ECO:0000313" key="5">
    <source>
        <dbReference type="Proteomes" id="UP000002640"/>
    </source>
</evidence>
<evidence type="ECO:0000256" key="2">
    <source>
        <dbReference type="SAM" id="MobiDB-lite"/>
    </source>
</evidence>
<accession>G4ZDC4</accession>
<protein>
    <submittedName>
        <fullName evidence="4">Uncharacterized protein</fullName>
    </submittedName>
</protein>
<proteinExistence type="predicted"/>
<evidence type="ECO:0000256" key="1">
    <source>
        <dbReference type="SAM" id="Coils"/>
    </source>
</evidence>
<feature type="signal peptide" evidence="3">
    <location>
        <begin position="1"/>
        <end position="23"/>
    </location>
</feature>
<reference evidence="4 5" key="1">
    <citation type="journal article" date="2006" name="Science">
        <title>Phytophthora genome sequences uncover evolutionary origins and mechanisms of pathogenesis.</title>
        <authorList>
            <person name="Tyler B.M."/>
            <person name="Tripathy S."/>
            <person name="Zhang X."/>
            <person name="Dehal P."/>
            <person name="Jiang R.H."/>
            <person name="Aerts A."/>
            <person name="Arredondo F.D."/>
            <person name="Baxter L."/>
            <person name="Bensasson D."/>
            <person name="Beynon J.L."/>
            <person name="Chapman J."/>
            <person name="Damasceno C.M."/>
            <person name="Dorrance A.E."/>
            <person name="Dou D."/>
            <person name="Dickerman A.W."/>
            <person name="Dubchak I.L."/>
            <person name="Garbelotto M."/>
            <person name="Gijzen M."/>
            <person name="Gordon S.G."/>
            <person name="Govers F."/>
            <person name="Grunwald N.J."/>
            <person name="Huang W."/>
            <person name="Ivors K.L."/>
            <person name="Jones R.W."/>
            <person name="Kamoun S."/>
            <person name="Krampis K."/>
            <person name="Lamour K.H."/>
            <person name="Lee M.K."/>
            <person name="McDonald W.H."/>
            <person name="Medina M."/>
            <person name="Meijer H.J."/>
            <person name="Nordberg E.K."/>
            <person name="Maclean D.J."/>
            <person name="Ospina-Giraldo M.D."/>
            <person name="Morris P.F."/>
            <person name="Phuntumart V."/>
            <person name="Putnam N.H."/>
            <person name="Rash S."/>
            <person name="Rose J.K."/>
            <person name="Sakihama Y."/>
            <person name="Salamov A.A."/>
            <person name="Savidor A."/>
            <person name="Scheuring C.F."/>
            <person name="Smith B.M."/>
            <person name="Sobral B.W."/>
            <person name="Terry A."/>
            <person name="Torto-Alalibo T.A."/>
            <person name="Win J."/>
            <person name="Xu Z."/>
            <person name="Zhang H."/>
            <person name="Grigoriev I.V."/>
            <person name="Rokhsar D.S."/>
            <person name="Boore J.L."/>
        </authorList>
    </citation>
    <scope>NUCLEOTIDE SEQUENCE [LARGE SCALE GENOMIC DNA]</scope>
    <source>
        <strain evidence="4 5">P6497</strain>
    </source>
</reference>
<keyword evidence="5" id="KW-1185">Reference proteome</keyword>
<dbReference type="InParanoid" id="G4ZDC4"/>
<dbReference type="KEGG" id="psoj:PHYSODRAFT_331339"/>
<feature type="coiled-coil region" evidence="1">
    <location>
        <begin position="296"/>
        <end position="323"/>
    </location>
</feature>
<feature type="compositionally biased region" description="Basic and acidic residues" evidence="2">
    <location>
        <begin position="87"/>
        <end position="103"/>
    </location>
</feature>
<gene>
    <name evidence="4" type="ORF">PHYSODRAFT_331339</name>
</gene>
<evidence type="ECO:0000313" key="4">
    <source>
        <dbReference type="EMBL" id="EGZ17359.1"/>
    </source>
</evidence>
<dbReference type="GeneID" id="20646272"/>
<dbReference type="AlphaFoldDB" id="G4ZDC4"/>
<dbReference type="Gene3D" id="1.20.5.1700">
    <property type="match status" value="1"/>
</dbReference>
<keyword evidence="3" id="KW-0732">Signal</keyword>
<dbReference type="Proteomes" id="UP000002640">
    <property type="component" value="Unassembled WGS sequence"/>
</dbReference>
<feature type="chain" id="PRO_5003472080" evidence="3">
    <location>
        <begin position="24"/>
        <end position="383"/>
    </location>
</feature>
<feature type="region of interest" description="Disordered" evidence="2">
    <location>
        <begin position="41"/>
        <end position="110"/>
    </location>
</feature>
<name>G4ZDC4_PHYSP</name>
<organism evidence="4 5">
    <name type="scientific">Phytophthora sojae (strain P6497)</name>
    <name type="common">Soybean stem and root rot agent</name>
    <name type="synonym">Phytophthora megasperma f. sp. glycines</name>
    <dbReference type="NCBI Taxonomy" id="1094619"/>
    <lineage>
        <taxon>Eukaryota</taxon>
        <taxon>Sar</taxon>
        <taxon>Stramenopiles</taxon>
        <taxon>Oomycota</taxon>
        <taxon>Peronosporomycetes</taxon>
        <taxon>Peronosporales</taxon>
        <taxon>Peronosporaceae</taxon>
        <taxon>Phytophthora</taxon>
    </lineage>
</organism>
<dbReference type="RefSeq" id="XP_009526417.1">
    <property type="nucleotide sequence ID" value="XM_009528122.1"/>
</dbReference>
<keyword evidence="1" id="KW-0175">Coiled coil</keyword>
<dbReference type="SMR" id="G4ZDC4"/>